<sequence length="316" mass="33981">MRSGAPAGRPGFFHEAAFYSSDEEFLAIVAPFLAGGLAAGEPTVAAFNPHLTGLLRAAPGLGGVRFLDGEEHYTRPATAIHRYRGLVAGLVAGGSEQVRVAGEVPHPGVGVPWDWWARYEAVINHAYDELPLWGLCPYDVRICPPDVIAQVRRTHPYVANTAGHHPNPDFADPEEFLRNRPSAWRDPLERTPPRAHLTDPMPAELRAAVIAAGEHSAIPPQDLRGLVLAATEVVTNALVHGAPPVDARVWAAERRVLVTVADAGPGPRSPLVGLRPVRTPTGGLGLWIAHQICAHVDLRHEQGRFTVRLLAGSPEP</sequence>
<evidence type="ECO:0000313" key="5">
    <source>
        <dbReference type="Proteomes" id="UP001143480"/>
    </source>
</evidence>
<dbReference type="AlphaFoldDB" id="A0A9W6KNA7"/>
<proteinExistence type="predicted"/>
<dbReference type="InterPro" id="IPR036890">
    <property type="entry name" value="HATPase_C_sf"/>
</dbReference>
<dbReference type="CDD" id="cd16936">
    <property type="entry name" value="HATPase_RsbW-like"/>
    <property type="match status" value="1"/>
</dbReference>
<dbReference type="RefSeq" id="WP_261964173.1">
    <property type="nucleotide sequence ID" value="NZ_BAAAXA010000003.1"/>
</dbReference>
<dbReference type="Proteomes" id="UP001143480">
    <property type="component" value="Unassembled WGS sequence"/>
</dbReference>
<comment type="caution">
    <text evidence="4">The sequence shown here is derived from an EMBL/GenBank/DDBJ whole genome shotgun (WGS) entry which is preliminary data.</text>
</comment>
<dbReference type="Pfam" id="PF13581">
    <property type="entry name" value="HATPase_c_2"/>
    <property type="match status" value="1"/>
</dbReference>
<feature type="domain" description="Histidine kinase/HSP90-like ATPase" evidence="2">
    <location>
        <begin position="204"/>
        <end position="309"/>
    </location>
</feature>
<dbReference type="InterPro" id="IPR003594">
    <property type="entry name" value="HATPase_dom"/>
</dbReference>
<feature type="domain" description="MEDS" evidence="3">
    <location>
        <begin position="14"/>
        <end position="156"/>
    </location>
</feature>
<dbReference type="PANTHER" id="PTHR35526">
    <property type="entry name" value="ANTI-SIGMA-F FACTOR RSBW-RELATED"/>
    <property type="match status" value="1"/>
</dbReference>
<name>A0A9W6KNA7_9ACTN</name>
<keyword evidence="5" id="KW-1185">Reference proteome</keyword>
<evidence type="ECO:0000256" key="1">
    <source>
        <dbReference type="ARBA" id="ARBA00022527"/>
    </source>
</evidence>
<dbReference type="EMBL" id="BSFP01000054">
    <property type="protein sequence ID" value="GLL05191.1"/>
    <property type="molecule type" value="Genomic_DNA"/>
</dbReference>
<evidence type="ECO:0000259" key="2">
    <source>
        <dbReference type="Pfam" id="PF13581"/>
    </source>
</evidence>
<reference evidence="4" key="1">
    <citation type="journal article" date="2014" name="Int. J. Syst. Evol. Microbiol.">
        <title>Complete genome sequence of Corynebacterium casei LMG S-19264T (=DSM 44701T), isolated from a smear-ripened cheese.</title>
        <authorList>
            <consortium name="US DOE Joint Genome Institute (JGI-PGF)"/>
            <person name="Walter F."/>
            <person name="Albersmeier A."/>
            <person name="Kalinowski J."/>
            <person name="Ruckert C."/>
        </authorList>
    </citation>
    <scope>NUCLEOTIDE SEQUENCE</scope>
    <source>
        <strain evidence="4">VKM Ac-1321</strain>
    </source>
</reference>
<gene>
    <name evidence="4" type="ORF">GCM10017581_069380</name>
</gene>
<evidence type="ECO:0000259" key="3">
    <source>
        <dbReference type="Pfam" id="PF14417"/>
    </source>
</evidence>
<dbReference type="InterPro" id="IPR050267">
    <property type="entry name" value="Anti-sigma-factor_SerPK"/>
</dbReference>
<keyword evidence="1" id="KW-0418">Kinase</keyword>
<dbReference type="SUPFAM" id="SSF55874">
    <property type="entry name" value="ATPase domain of HSP90 chaperone/DNA topoisomerase II/histidine kinase"/>
    <property type="match status" value="1"/>
</dbReference>
<evidence type="ECO:0000313" key="4">
    <source>
        <dbReference type="EMBL" id="GLL05191.1"/>
    </source>
</evidence>
<organism evidence="4 5">
    <name type="scientific">Dactylosporangium matsuzakiense</name>
    <dbReference type="NCBI Taxonomy" id="53360"/>
    <lineage>
        <taxon>Bacteria</taxon>
        <taxon>Bacillati</taxon>
        <taxon>Actinomycetota</taxon>
        <taxon>Actinomycetes</taxon>
        <taxon>Micromonosporales</taxon>
        <taxon>Micromonosporaceae</taxon>
        <taxon>Dactylosporangium</taxon>
    </lineage>
</organism>
<dbReference type="NCBIfam" id="NF041045">
    <property type="entry name" value="RsbA_anti_sig"/>
    <property type="match status" value="1"/>
</dbReference>
<accession>A0A9W6KNA7</accession>
<keyword evidence="1" id="KW-0723">Serine/threonine-protein kinase</keyword>
<dbReference type="Pfam" id="PF14417">
    <property type="entry name" value="MEDS"/>
    <property type="match status" value="1"/>
</dbReference>
<reference evidence="4" key="2">
    <citation type="submission" date="2023-01" db="EMBL/GenBank/DDBJ databases">
        <authorList>
            <person name="Sun Q."/>
            <person name="Evtushenko L."/>
        </authorList>
    </citation>
    <scope>NUCLEOTIDE SEQUENCE</scope>
    <source>
        <strain evidence="4">VKM Ac-1321</strain>
    </source>
</reference>
<dbReference type="GO" id="GO:0004674">
    <property type="term" value="F:protein serine/threonine kinase activity"/>
    <property type="evidence" value="ECO:0007669"/>
    <property type="project" value="UniProtKB-KW"/>
</dbReference>
<keyword evidence="1" id="KW-0808">Transferase</keyword>
<dbReference type="InterPro" id="IPR025847">
    <property type="entry name" value="MEDS_domain"/>
</dbReference>
<dbReference type="InterPro" id="IPR047718">
    <property type="entry name" value="RsbA-like_anti_sig"/>
</dbReference>
<dbReference type="Gene3D" id="3.30.565.10">
    <property type="entry name" value="Histidine kinase-like ATPase, C-terminal domain"/>
    <property type="match status" value="1"/>
</dbReference>
<protein>
    <submittedName>
        <fullName evidence="4">Anti-sigma regulatory factor</fullName>
    </submittedName>
</protein>